<dbReference type="OrthoDB" id="341259at2759"/>
<reference evidence="4" key="1">
    <citation type="submission" date="2021-02" db="EMBL/GenBank/DDBJ databases">
        <title>Genome sequence Cadophora malorum strain M34.</title>
        <authorList>
            <person name="Stefanovic E."/>
            <person name="Vu D."/>
            <person name="Scully C."/>
            <person name="Dijksterhuis J."/>
            <person name="Roader J."/>
            <person name="Houbraken J."/>
        </authorList>
    </citation>
    <scope>NUCLEOTIDE SEQUENCE</scope>
    <source>
        <strain evidence="4">M34</strain>
    </source>
</reference>
<dbReference type="PANTHER" id="PTHR24189:SF50">
    <property type="entry name" value="ANKYRIN REPEAT AND SOCS BOX PROTEIN 2"/>
    <property type="match status" value="1"/>
</dbReference>
<comment type="caution">
    <text evidence="4">The sequence shown here is derived from an EMBL/GenBank/DDBJ whole genome shotgun (WGS) entry which is preliminary data.</text>
</comment>
<evidence type="ECO:0000313" key="5">
    <source>
        <dbReference type="Proteomes" id="UP000664132"/>
    </source>
</evidence>
<dbReference type="InterPro" id="IPR050745">
    <property type="entry name" value="Multifunctional_regulatory"/>
</dbReference>
<accession>A0A8H7TE49</accession>
<evidence type="ECO:0000256" key="3">
    <source>
        <dbReference type="PROSITE-ProRule" id="PRU00023"/>
    </source>
</evidence>
<evidence type="ECO:0000256" key="2">
    <source>
        <dbReference type="ARBA" id="ARBA00023043"/>
    </source>
</evidence>
<dbReference type="Proteomes" id="UP000664132">
    <property type="component" value="Unassembled WGS sequence"/>
</dbReference>
<dbReference type="AlphaFoldDB" id="A0A8H7TE49"/>
<proteinExistence type="predicted"/>
<dbReference type="SMART" id="SM00248">
    <property type="entry name" value="ANK"/>
    <property type="match status" value="3"/>
</dbReference>
<dbReference type="InterPro" id="IPR002110">
    <property type="entry name" value="Ankyrin_rpt"/>
</dbReference>
<protein>
    <recommendedName>
        <fullName evidence="6">Ankyrin</fullName>
    </recommendedName>
</protein>
<dbReference type="EMBL" id="JAFJYH010000094">
    <property type="protein sequence ID" value="KAG4419940.1"/>
    <property type="molecule type" value="Genomic_DNA"/>
</dbReference>
<organism evidence="4 5">
    <name type="scientific">Cadophora malorum</name>
    <dbReference type="NCBI Taxonomy" id="108018"/>
    <lineage>
        <taxon>Eukaryota</taxon>
        <taxon>Fungi</taxon>
        <taxon>Dikarya</taxon>
        <taxon>Ascomycota</taxon>
        <taxon>Pezizomycotina</taxon>
        <taxon>Leotiomycetes</taxon>
        <taxon>Helotiales</taxon>
        <taxon>Ploettnerulaceae</taxon>
        <taxon>Cadophora</taxon>
    </lineage>
</organism>
<dbReference type="PROSITE" id="PS50088">
    <property type="entry name" value="ANK_REPEAT"/>
    <property type="match status" value="1"/>
</dbReference>
<dbReference type="InterPro" id="IPR036770">
    <property type="entry name" value="Ankyrin_rpt-contain_sf"/>
</dbReference>
<name>A0A8H7TE49_9HELO</name>
<dbReference type="PROSITE" id="PS50297">
    <property type="entry name" value="ANK_REP_REGION"/>
    <property type="match status" value="1"/>
</dbReference>
<dbReference type="Gene3D" id="1.25.40.20">
    <property type="entry name" value="Ankyrin repeat-containing domain"/>
    <property type="match status" value="2"/>
</dbReference>
<feature type="repeat" description="ANK" evidence="3">
    <location>
        <begin position="204"/>
        <end position="233"/>
    </location>
</feature>
<sequence length="268" mass="29100">MAPPIPREEYGETFLDVCESGDLPRIHDAIASGRLSQYYLNEGLVLSVARGIMPGYVEVVAALLAAGARITPWVRTAVHGEDFEQDPAVIRLLLDNGLDPNATQIADFEPPDSMTQTGGEPLIRFIRHPACAQEFLSRGTDPNAVGPSGKPPILSALEGANVPMAEVLVEYGAKLEPDYLFITMSLQWHKGVNPNQAMSEVWGTPLHLAVFQGNVDIIKMLLDAGADRIAISTGRKFTDLTPEQLVLALKSEGDLSDKWLSIMDLLQS</sequence>
<dbReference type="PANTHER" id="PTHR24189">
    <property type="entry name" value="MYOTROPHIN"/>
    <property type="match status" value="1"/>
</dbReference>
<evidence type="ECO:0000256" key="1">
    <source>
        <dbReference type="ARBA" id="ARBA00022737"/>
    </source>
</evidence>
<keyword evidence="5" id="KW-1185">Reference proteome</keyword>
<dbReference type="Pfam" id="PF12796">
    <property type="entry name" value="Ank_2"/>
    <property type="match status" value="1"/>
</dbReference>
<keyword evidence="2 3" id="KW-0040">ANK repeat</keyword>
<evidence type="ECO:0000313" key="4">
    <source>
        <dbReference type="EMBL" id="KAG4419940.1"/>
    </source>
</evidence>
<evidence type="ECO:0008006" key="6">
    <source>
        <dbReference type="Google" id="ProtNLM"/>
    </source>
</evidence>
<dbReference type="SUPFAM" id="SSF48403">
    <property type="entry name" value="Ankyrin repeat"/>
    <property type="match status" value="1"/>
</dbReference>
<keyword evidence="1" id="KW-0677">Repeat</keyword>
<gene>
    <name evidence="4" type="ORF">IFR04_006880</name>
</gene>